<dbReference type="RefSeq" id="XP_001023607.1">
    <property type="nucleotide sequence ID" value="XM_001023607.1"/>
</dbReference>
<evidence type="ECO:0000256" key="1">
    <source>
        <dbReference type="SAM" id="Phobius"/>
    </source>
</evidence>
<keyword evidence="1" id="KW-1133">Transmembrane helix</keyword>
<dbReference type="GeneID" id="7830145"/>
<keyword evidence="1" id="KW-0472">Membrane</keyword>
<dbReference type="PANTHER" id="PTHR31398">
    <property type="entry name" value="MEIOTIC NUCLEAR DIVISION PROTEIN 1 HOMOLOG"/>
    <property type="match status" value="1"/>
</dbReference>
<dbReference type="GO" id="GO:0005634">
    <property type="term" value="C:nucleus"/>
    <property type="evidence" value="ECO:0007669"/>
    <property type="project" value="TreeGrafter"/>
</dbReference>
<organism evidence="2 3">
    <name type="scientific">Tetrahymena thermophila (strain SB210)</name>
    <dbReference type="NCBI Taxonomy" id="312017"/>
    <lineage>
        <taxon>Eukaryota</taxon>
        <taxon>Sar</taxon>
        <taxon>Alveolata</taxon>
        <taxon>Ciliophora</taxon>
        <taxon>Intramacronucleata</taxon>
        <taxon>Oligohymenophorea</taxon>
        <taxon>Hymenostomatida</taxon>
        <taxon>Tetrahymenina</taxon>
        <taxon>Tetrahymenidae</taxon>
        <taxon>Tetrahymena</taxon>
    </lineage>
</organism>
<protein>
    <submittedName>
        <fullName evidence="2">Transmembrane protein, putative</fullName>
    </submittedName>
</protein>
<gene>
    <name evidence="2" type="ORF">TTHERM_00694420</name>
</gene>
<dbReference type="KEGG" id="tet:TTHERM_00694420"/>
<dbReference type="EMBL" id="GG662488">
    <property type="protein sequence ID" value="EAS03362.1"/>
    <property type="molecule type" value="Genomic_DNA"/>
</dbReference>
<evidence type="ECO:0000313" key="2">
    <source>
        <dbReference type="EMBL" id="EAS03362.1"/>
    </source>
</evidence>
<dbReference type="AlphaFoldDB" id="Q244X5"/>
<dbReference type="PANTHER" id="PTHR31398:SF0">
    <property type="entry name" value="MEIOTIC NUCLEAR DIVISION PROTEIN 1 HOMOLOG"/>
    <property type="match status" value="1"/>
</dbReference>
<dbReference type="Proteomes" id="UP000009168">
    <property type="component" value="Unassembled WGS sequence"/>
</dbReference>
<keyword evidence="1 2" id="KW-0812">Transmembrane</keyword>
<dbReference type="OrthoDB" id="297234at2759"/>
<accession>Q244X5</accession>
<reference evidence="3" key="1">
    <citation type="journal article" date="2006" name="PLoS Biol.">
        <title>Macronuclear genome sequence of the ciliate Tetrahymena thermophila, a model eukaryote.</title>
        <authorList>
            <person name="Eisen J.A."/>
            <person name="Coyne R.S."/>
            <person name="Wu M."/>
            <person name="Wu D."/>
            <person name="Thiagarajan M."/>
            <person name="Wortman J.R."/>
            <person name="Badger J.H."/>
            <person name="Ren Q."/>
            <person name="Amedeo P."/>
            <person name="Jones K.M."/>
            <person name="Tallon L.J."/>
            <person name="Delcher A.L."/>
            <person name="Salzberg S.L."/>
            <person name="Silva J.C."/>
            <person name="Haas B.J."/>
            <person name="Majoros W.H."/>
            <person name="Farzad M."/>
            <person name="Carlton J.M."/>
            <person name="Smith R.K. Jr."/>
            <person name="Garg J."/>
            <person name="Pearlman R.E."/>
            <person name="Karrer K.M."/>
            <person name="Sun L."/>
            <person name="Manning G."/>
            <person name="Elde N.C."/>
            <person name="Turkewitz A.P."/>
            <person name="Asai D.J."/>
            <person name="Wilkes D.E."/>
            <person name="Wang Y."/>
            <person name="Cai H."/>
            <person name="Collins K."/>
            <person name="Stewart B.A."/>
            <person name="Lee S.R."/>
            <person name="Wilamowska K."/>
            <person name="Weinberg Z."/>
            <person name="Ruzzo W.L."/>
            <person name="Wloga D."/>
            <person name="Gaertig J."/>
            <person name="Frankel J."/>
            <person name="Tsao C.-C."/>
            <person name="Gorovsky M.A."/>
            <person name="Keeling P.J."/>
            <person name="Waller R.F."/>
            <person name="Patron N.J."/>
            <person name="Cherry J.M."/>
            <person name="Stover N.A."/>
            <person name="Krieger C.J."/>
            <person name="del Toro C."/>
            <person name="Ryder H.F."/>
            <person name="Williamson S.C."/>
            <person name="Barbeau R.A."/>
            <person name="Hamilton E.P."/>
            <person name="Orias E."/>
        </authorList>
    </citation>
    <scope>NUCLEOTIDE SEQUENCE [LARGE SCALE GENOMIC DNA]</scope>
    <source>
        <strain evidence="3">SB210</strain>
    </source>
</reference>
<proteinExistence type="predicted"/>
<dbReference type="InParanoid" id="Q244X5"/>
<feature type="transmembrane region" description="Helical" evidence="1">
    <location>
        <begin position="40"/>
        <end position="61"/>
    </location>
</feature>
<keyword evidence="3" id="KW-1185">Reference proteome</keyword>
<dbReference type="HOGENOM" id="CLU_009697_1_0_1"/>
<name>Q244X5_TETTS</name>
<dbReference type="GO" id="GO:0007131">
    <property type="term" value="P:reciprocal meiotic recombination"/>
    <property type="evidence" value="ECO:0007669"/>
    <property type="project" value="TreeGrafter"/>
</dbReference>
<sequence length="749" mass="87910">MINTNQGQKSSFFMLTDLFGTAVSIRYNKKESFNTRLGGIVSLCLGIILLLYVANILQIYISHSQVQVIQELKNIQNLSSFNLTVDNFSFMVGVTDIYYNTFIDNSIYTLQATQIIQIRELNQTTGLYQQSIKMIPIELEQCTKDHFRIDGTQDYFTKQIYNNMFCFKMDQVIQLEGDYNSLSFKELQIEMFECQGSTCKSPDQVKRRLNNCYLQVYFTDKNIISTNLQNPIQNFAKSNFYIAGNDFSKTINLYMLQNLISSEVGVLFDDIKNRLEITYSGDRESVVSRTTNRIFLLQMTLQPSKQMNYYRKYLSLSQVLSQIGGIYNILFAIGCFVCRPYAQLQYKKNLINTVFGFQYINNDQQIQQNQFSCIEKENDQKVQKLFQTNINNSQIEHDKSIQSINLKNKAQSQLQSESNNLVNSNKNIITNSKNSQNCSKINKKLNKFQISQCQDYQSNTFEVEKNNKQTENAKNEIVLKDFFKQTFDELKLNTCDYFKYYLSWFICKRKNKSQIIDYSLQKLYNHLDIYYIMNKLIEFEKLKRLLLTENQLKLFDYIPKPIFNIDNENQLIIQNDQDESNTGILYEDNRSLLKKAEEAQEAYNNLMSNPHRQLLDEKLISFLHPKLVCLLNENSFDKLLINQENLSKLKLRKSLFTPLGKFKTNTNVNSASRIDFIQNNRMFSDNLVQSCEKSSYIDNEVVFEDNKIFDIDFDLDKNKLDEYQSNFNTISMINQQQKKFINKNEVQNE</sequence>
<evidence type="ECO:0000313" key="3">
    <source>
        <dbReference type="Proteomes" id="UP000009168"/>
    </source>
</evidence>
<dbReference type="OMA" id="NAGQENI"/>